<evidence type="ECO:0000313" key="1">
    <source>
        <dbReference type="EMBL" id="SHM22583.1"/>
    </source>
</evidence>
<dbReference type="InterPro" id="IPR058059">
    <property type="entry name" value="PA3496-like"/>
</dbReference>
<dbReference type="InParanoid" id="A0A1M7H2H5"/>
<dbReference type="Proteomes" id="UP000190911">
    <property type="component" value="Chromosome I"/>
</dbReference>
<gene>
    <name evidence="1" type="ORF">SAMN05878437_1856</name>
</gene>
<protein>
    <submittedName>
        <fullName evidence="1">Uncharacterized protein</fullName>
    </submittedName>
</protein>
<proteinExistence type="predicted"/>
<name>A0A1M7H2H5_9GAMM</name>
<sequence>MRNVERVTSVKTQLLDIFMTMEVDEHENRRRDSAKRHLRARRGIELHREIQSLARQIAELPDPLEKHADGGLH</sequence>
<dbReference type="RefSeq" id="WP_079553104.1">
    <property type="nucleotide sequence ID" value="NZ_LT670847.1"/>
</dbReference>
<dbReference type="AlphaFoldDB" id="A0A1M7H2H5"/>
<dbReference type="EMBL" id="LT670847">
    <property type="protein sequence ID" value="SHM22583.1"/>
    <property type="molecule type" value="Genomic_DNA"/>
</dbReference>
<dbReference type="NCBIfam" id="NF046101">
    <property type="entry name" value="PA3496_fam"/>
    <property type="match status" value="1"/>
</dbReference>
<keyword evidence="2" id="KW-1185">Reference proteome</keyword>
<organism evidence="1 2">
    <name type="scientific">Vreelandella subglaciescola</name>
    <dbReference type="NCBI Taxonomy" id="29571"/>
    <lineage>
        <taxon>Bacteria</taxon>
        <taxon>Pseudomonadati</taxon>
        <taxon>Pseudomonadota</taxon>
        <taxon>Gammaproteobacteria</taxon>
        <taxon>Oceanospirillales</taxon>
        <taxon>Halomonadaceae</taxon>
        <taxon>Vreelandella</taxon>
    </lineage>
</organism>
<reference evidence="1 2" key="1">
    <citation type="submission" date="2016-11" db="EMBL/GenBank/DDBJ databases">
        <authorList>
            <person name="Jaros S."/>
            <person name="Januszkiewicz K."/>
            <person name="Wedrychowicz H."/>
        </authorList>
    </citation>
    <scope>NUCLEOTIDE SEQUENCE [LARGE SCALE GENOMIC DNA]</scope>
    <source>
        <strain evidence="1 2">ACAM 12</strain>
    </source>
</reference>
<accession>A0A1M7H2H5</accession>
<evidence type="ECO:0000313" key="2">
    <source>
        <dbReference type="Proteomes" id="UP000190911"/>
    </source>
</evidence>
<dbReference type="OrthoDB" id="6120917at2"/>